<organism evidence="1 2">
    <name type="scientific">Zosterops borbonicus</name>
    <dbReference type="NCBI Taxonomy" id="364589"/>
    <lineage>
        <taxon>Eukaryota</taxon>
        <taxon>Metazoa</taxon>
        <taxon>Chordata</taxon>
        <taxon>Craniata</taxon>
        <taxon>Vertebrata</taxon>
        <taxon>Euteleostomi</taxon>
        <taxon>Archelosauria</taxon>
        <taxon>Archosauria</taxon>
        <taxon>Dinosauria</taxon>
        <taxon>Saurischia</taxon>
        <taxon>Theropoda</taxon>
        <taxon>Coelurosauria</taxon>
        <taxon>Aves</taxon>
        <taxon>Neognathae</taxon>
        <taxon>Neoaves</taxon>
        <taxon>Telluraves</taxon>
        <taxon>Australaves</taxon>
        <taxon>Passeriformes</taxon>
        <taxon>Sylvioidea</taxon>
        <taxon>Zosteropidae</taxon>
        <taxon>Zosterops</taxon>
    </lineage>
</organism>
<dbReference type="AlphaFoldDB" id="A0A8K1G2I7"/>
<proteinExistence type="predicted"/>
<comment type="caution">
    <text evidence="1">The sequence shown here is derived from an EMBL/GenBank/DDBJ whole genome shotgun (WGS) entry which is preliminary data.</text>
</comment>
<name>A0A8K1G2I7_9PASS</name>
<keyword evidence="2" id="KW-1185">Reference proteome</keyword>
<sequence length="176" mass="20163">MDFYFTATHNLISILVEDPEDDQISTPKEESGKTLETSFRLTGNPFKILLRNKEMHEYSDFSIDLSSRQKNGIKAVRQDPAFVGKVQEERVNLEQVQGEERSTKEAKRACFGQPGNTTAELEHNHFTKFLQGYKCYPVFVNKGVDAIVTARDSQFTIPKDLPRNRKVQEGKKFNCI</sequence>
<accession>A0A8K1G2I7</accession>
<reference evidence="1" key="1">
    <citation type="submission" date="2019-04" db="EMBL/GenBank/DDBJ databases">
        <title>Genome assembly of Zosterops borbonicus 15179.</title>
        <authorList>
            <person name="Leroy T."/>
            <person name="Anselmetti Y."/>
            <person name="Tilak M.-K."/>
            <person name="Nabholz B."/>
        </authorList>
    </citation>
    <scope>NUCLEOTIDE SEQUENCE</scope>
    <source>
        <strain evidence="1">HGM_15179</strain>
        <tissue evidence="1">Muscle</tissue>
    </source>
</reference>
<dbReference type="Proteomes" id="UP000796761">
    <property type="component" value="Unassembled WGS sequence"/>
</dbReference>
<evidence type="ECO:0000313" key="2">
    <source>
        <dbReference type="Proteomes" id="UP000796761"/>
    </source>
</evidence>
<protein>
    <submittedName>
        <fullName evidence="1">Uncharacterized protein</fullName>
    </submittedName>
</protein>
<gene>
    <name evidence="1" type="ORF">HGM15179_016488</name>
</gene>
<dbReference type="EMBL" id="SWJQ01000827">
    <property type="protein sequence ID" value="TRZ10620.1"/>
    <property type="molecule type" value="Genomic_DNA"/>
</dbReference>
<evidence type="ECO:0000313" key="1">
    <source>
        <dbReference type="EMBL" id="TRZ10620.1"/>
    </source>
</evidence>